<dbReference type="GO" id="GO:0006002">
    <property type="term" value="P:fructose 6-phosphate metabolic process"/>
    <property type="evidence" value="ECO:0007669"/>
    <property type="project" value="TreeGrafter"/>
</dbReference>
<organism evidence="8 9">
    <name type="scientific">Tectimicrobiota bacterium</name>
    <dbReference type="NCBI Taxonomy" id="2528274"/>
    <lineage>
        <taxon>Bacteria</taxon>
        <taxon>Pseudomonadati</taxon>
        <taxon>Nitrospinota/Tectimicrobiota group</taxon>
        <taxon>Candidatus Tectimicrobiota</taxon>
    </lineage>
</organism>
<comment type="catalytic activity">
    <reaction evidence="1">
        <text>D-fructose 6-phosphate + L-glutamine = D-glucosamine 6-phosphate + L-glutamate</text>
        <dbReference type="Rhea" id="RHEA:13237"/>
        <dbReference type="ChEBI" id="CHEBI:29985"/>
        <dbReference type="ChEBI" id="CHEBI:58359"/>
        <dbReference type="ChEBI" id="CHEBI:58725"/>
        <dbReference type="ChEBI" id="CHEBI:61527"/>
        <dbReference type="EC" id="2.6.1.16"/>
    </reaction>
</comment>
<evidence type="ECO:0000256" key="3">
    <source>
        <dbReference type="ARBA" id="ARBA00016090"/>
    </source>
</evidence>
<evidence type="ECO:0000259" key="7">
    <source>
        <dbReference type="PROSITE" id="PS51278"/>
    </source>
</evidence>
<keyword evidence="6" id="KW-0315">Glutamine amidotransferase</keyword>
<gene>
    <name evidence="8" type="ORF">FJZ47_05735</name>
</gene>
<dbReference type="GO" id="GO:0004360">
    <property type="term" value="F:glutamine-fructose-6-phosphate transaminase (isomerizing) activity"/>
    <property type="evidence" value="ECO:0007669"/>
    <property type="project" value="UniProtKB-EC"/>
</dbReference>
<keyword evidence="4 8" id="KW-0032">Aminotransferase</keyword>
<evidence type="ECO:0000313" key="8">
    <source>
        <dbReference type="EMBL" id="MBM3223289.1"/>
    </source>
</evidence>
<dbReference type="EMBL" id="VGLS01000121">
    <property type="protein sequence ID" value="MBM3223289.1"/>
    <property type="molecule type" value="Genomic_DNA"/>
</dbReference>
<proteinExistence type="predicted"/>
<dbReference type="EC" id="2.6.1.16" evidence="2"/>
<dbReference type="PROSITE" id="PS51278">
    <property type="entry name" value="GATASE_TYPE_2"/>
    <property type="match status" value="1"/>
</dbReference>
<evidence type="ECO:0000256" key="2">
    <source>
        <dbReference type="ARBA" id="ARBA00012916"/>
    </source>
</evidence>
<dbReference type="AlphaFoldDB" id="A0A938B1U1"/>
<feature type="non-terminal residue" evidence="8">
    <location>
        <position position="150"/>
    </location>
</feature>
<dbReference type="PANTHER" id="PTHR10937">
    <property type="entry name" value="GLUCOSAMINE--FRUCTOSE-6-PHOSPHATE AMINOTRANSFERASE, ISOMERIZING"/>
    <property type="match status" value="1"/>
</dbReference>
<feature type="domain" description="Glutamine amidotransferase type-2" evidence="7">
    <location>
        <begin position="2"/>
        <end position="150"/>
    </location>
</feature>
<dbReference type="InterPro" id="IPR017932">
    <property type="entry name" value="GATase_2_dom"/>
</dbReference>
<evidence type="ECO:0000256" key="6">
    <source>
        <dbReference type="ARBA" id="ARBA00022962"/>
    </source>
</evidence>
<evidence type="ECO:0000256" key="1">
    <source>
        <dbReference type="ARBA" id="ARBA00001031"/>
    </source>
</evidence>
<name>A0A938B1U1_UNCTE</name>
<accession>A0A938B1U1</accession>
<protein>
    <recommendedName>
        <fullName evidence="3">Glutamine--fructose-6-phosphate aminotransferase [isomerizing]</fullName>
        <ecNumber evidence="2">2.6.1.16</ecNumber>
    </recommendedName>
</protein>
<dbReference type="InterPro" id="IPR029055">
    <property type="entry name" value="Ntn_hydrolases_N"/>
</dbReference>
<keyword evidence="5" id="KW-0808">Transferase</keyword>
<reference evidence="8" key="1">
    <citation type="submission" date="2019-03" db="EMBL/GenBank/DDBJ databases">
        <title>Lake Tanganyika Metagenome-Assembled Genomes (MAGs).</title>
        <authorList>
            <person name="Tran P."/>
        </authorList>
    </citation>
    <scope>NUCLEOTIDE SEQUENCE</scope>
    <source>
        <strain evidence="8">K_DeepCast_65m_m2_066</strain>
    </source>
</reference>
<dbReference type="SUPFAM" id="SSF56235">
    <property type="entry name" value="N-terminal nucleophile aminohydrolases (Ntn hydrolases)"/>
    <property type="match status" value="1"/>
</dbReference>
<dbReference type="Proteomes" id="UP000712673">
    <property type="component" value="Unassembled WGS sequence"/>
</dbReference>
<dbReference type="Pfam" id="PF13522">
    <property type="entry name" value="GATase_6"/>
    <property type="match status" value="1"/>
</dbReference>
<dbReference type="PANTHER" id="PTHR10937:SF0">
    <property type="entry name" value="GLUTAMINE--FRUCTOSE-6-PHOSPHATE TRANSAMINASE (ISOMERIZING)"/>
    <property type="match status" value="1"/>
</dbReference>
<dbReference type="GO" id="GO:0006487">
    <property type="term" value="P:protein N-linked glycosylation"/>
    <property type="evidence" value="ECO:0007669"/>
    <property type="project" value="TreeGrafter"/>
</dbReference>
<evidence type="ECO:0000313" key="9">
    <source>
        <dbReference type="Proteomes" id="UP000712673"/>
    </source>
</evidence>
<evidence type="ECO:0000256" key="4">
    <source>
        <dbReference type="ARBA" id="ARBA00022576"/>
    </source>
</evidence>
<evidence type="ECO:0000256" key="5">
    <source>
        <dbReference type="ARBA" id="ARBA00022679"/>
    </source>
</evidence>
<sequence>MCGITGIVAQRDIGGELFAGMQTLEYRGYDSAGMAVLSQQRLEVRKDAGTLAEVEARRQLSAMHGCIGIAHARWATHGGVCEANAHPHVSADGCFAIVHNGVIANYLPLRAALQSQGYRFRSETDSEVIVHLIASYHAQGRSVEDALVAA</sequence>
<dbReference type="Gene3D" id="3.60.20.10">
    <property type="entry name" value="Glutamine Phosphoribosylpyrophosphate, subunit 1, domain 1"/>
    <property type="match status" value="1"/>
</dbReference>
<comment type="caution">
    <text evidence="8">The sequence shown here is derived from an EMBL/GenBank/DDBJ whole genome shotgun (WGS) entry which is preliminary data.</text>
</comment>
<dbReference type="GO" id="GO:0006047">
    <property type="term" value="P:UDP-N-acetylglucosamine metabolic process"/>
    <property type="evidence" value="ECO:0007669"/>
    <property type="project" value="TreeGrafter"/>
</dbReference>